<organism evidence="2 3">
    <name type="scientific">Marinobacter vinifirmus</name>
    <dbReference type="NCBI Taxonomy" id="355591"/>
    <lineage>
        <taxon>Bacteria</taxon>
        <taxon>Pseudomonadati</taxon>
        <taxon>Pseudomonadota</taxon>
        <taxon>Gammaproteobacteria</taxon>
        <taxon>Pseudomonadales</taxon>
        <taxon>Marinobacteraceae</taxon>
        <taxon>Marinobacter</taxon>
    </lineage>
</organism>
<dbReference type="InterPro" id="IPR029044">
    <property type="entry name" value="Nucleotide-diphossugar_trans"/>
</dbReference>
<dbReference type="RefSeq" id="WP_273134963.1">
    <property type="nucleotide sequence ID" value="NZ_VMRX01000050.1"/>
</dbReference>
<reference evidence="2 3" key="1">
    <citation type="submission" date="2019-07" db="EMBL/GenBank/DDBJ databases">
        <title>The pathways for chlorine oxyanion respiration interact through the shared metabolite chlorate.</title>
        <authorList>
            <person name="Barnum T.P."/>
            <person name="Cheng Y."/>
            <person name="Hill K.A."/>
            <person name="Lucas L.N."/>
            <person name="Carlson H.K."/>
            <person name="Coates J.D."/>
        </authorList>
    </citation>
    <scope>NUCLEOTIDE SEQUENCE [LARGE SCALE GENOMIC DNA]</scope>
    <source>
        <strain evidence="2">UCB</strain>
    </source>
</reference>
<evidence type="ECO:0000313" key="3">
    <source>
        <dbReference type="Proteomes" id="UP000319142"/>
    </source>
</evidence>
<dbReference type="PANTHER" id="PTHR43179">
    <property type="entry name" value="RHAMNOSYLTRANSFERASE WBBL"/>
    <property type="match status" value="1"/>
</dbReference>
<dbReference type="InterPro" id="IPR001173">
    <property type="entry name" value="Glyco_trans_2-like"/>
</dbReference>
<gene>
    <name evidence="2" type="ORF">FHK81_16005</name>
</gene>
<dbReference type="Proteomes" id="UP000319142">
    <property type="component" value="Unassembled WGS sequence"/>
</dbReference>
<dbReference type="GO" id="GO:0016740">
    <property type="term" value="F:transferase activity"/>
    <property type="evidence" value="ECO:0007669"/>
    <property type="project" value="UniProtKB-KW"/>
</dbReference>
<evidence type="ECO:0000259" key="1">
    <source>
        <dbReference type="Pfam" id="PF00535"/>
    </source>
</evidence>
<keyword evidence="2" id="KW-0808">Transferase</keyword>
<dbReference type="PANTHER" id="PTHR43179:SF7">
    <property type="entry name" value="RHAMNOSYLTRANSFERASE WBBL"/>
    <property type="match status" value="1"/>
</dbReference>
<accession>A0A558B373</accession>
<dbReference type="CDD" id="cd04186">
    <property type="entry name" value="GT_2_like_c"/>
    <property type="match status" value="1"/>
</dbReference>
<sequence length="752" mass="84950">MTRFFPLFFKRWLQWLLEFTPAVRRPAARLLPKHQIEHSDNPEYCWRSTGDDPQFAWKHKLPAPGWYMLEVVLRHNQPLAGMRVYFNIGSGFDEAGSFYLQLKAGRLTKRLCRVPRGVTAVRIDPMESGGDFTFAHLRFARVSGRMAMDRLVRRLVNMHLRWQDVTPANVLPAIQAEAGKTGSNWLDLAAKYYEETFARMSMHWSYPEWLARNGTLDSDEVERRPDPVSELVEVLLAVDEPERDLVRRTVHELEHQVWGDWRLKVIVPSGLSDAAMSWFEGLVAADDRSSLVLAKGAVVEQVESELWASDADWVVMLEPGDTLARDAVWWVCSEAGGHGSQCELLYSDEDCLDDLGGRFGPSFRPQWNPDYLLSRNYVGKALWVRPQAVCRGMRRWGSTLSGLRYGLLLQLGVAAGLSVLHVPRVLVHGRRESDAQAAACTDDCRLVLDNWLQTSVPGAAVQSVAGGFRVVHPTPEVPPKVSLLVPTRNGVEILQPCVDAILDRTRYPDFEVLILDNESDCPRTLAYMETVAREDSRVRVLRWDYPFNYSAINNFGAQQARGEVIGLINNDIEPINGDWLWEMVSHVVRPEVGCVGAKLYYPSGIIQHGGVILGIGGVAGHAHKYLRRDEAGYEGRLQLVQNLSAVTGACLLVRKEVFDEVGGLEEDNLAVAFNDVDFCLRVREAGYRNLWTPFAEAYHHESVSRGADDTPEKRDRANREAAYMKQRWGKALLHDPAYNPNLTLIHEDFSLR</sequence>
<evidence type="ECO:0000313" key="2">
    <source>
        <dbReference type="EMBL" id="TVT30957.1"/>
    </source>
</evidence>
<proteinExistence type="predicted"/>
<dbReference type="Gene3D" id="3.90.550.10">
    <property type="entry name" value="Spore Coat Polysaccharide Biosynthesis Protein SpsA, Chain A"/>
    <property type="match status" value="1"/>
</dbReference>
<dbReference type="SUPFAM" id="SSF53448">
    <property type="entry name" value="Nucleotide-diphospho-sugar transferases"/>
    <property type="match status" value="1"/>
</dbReference>
<dbReference type="Pfam" id="PF00535">
    <property type="entry name" value="Glycos_transf_2"/>
    <property type="match status" value="1"/>
</dbReference>
<comment type="caution">
    <text evidence="2">The sequence shown here is derived from an EMBL/GenBank/DDBJ whole genome shotgun (WGS) entry which is preliminary data.</text>
</comment>
<dbReference type="AlphaFoldDB" id="A0A558B373"/>
<protein>
    <submittedName>
        <fullName evidence="2">Glycosyltransferase</fullName>
    </submittedName>
</protein>
<dbReference type="EMBL" id="VMRX01000050">
    <property type="protein sequence ID" value="TVT30957.1"/>
    <property type="molecule type" value="Genomic_DNA"/>
</dbReference>
<feature type="domain" description="Glycosyltransferase 2-like" evidence="1">
    <location>
        <begin position="482"/>
        <end position="661"/>
    </location>
</feature>
<name>A0A558B373_9GAMM</name>